<dbReference type="Proteomes" id="UP000785200">
    <property type="component" value="Unassembled WGS sequence"/>
</dbReference>
<keyword evidence="9" id="KW-1133">Transmembrane helix</keyword>
<keyword evidence="12" id="KW-1185">Reference proteome</keyword>
<evidence type="ECO:0000256" key="8">
    <source>
        <dbReference type="SAM" id="MobiDB-lite"/>
    </source>
</evidence>
<evidence type="ECO:0000256" key="10">
    <source>
        <dbReference type="SAM" id="SignalP"/>
    </source>
</evidence>
<dbReference type="GO" id="GO:0008496">
    <property type="term" value="F:mannan endo-1,6-alpha-mannosidase activity"/>
    <property type="evidence" value="ECO:0007669"/>
    <property type="project" value="UniProtKB-EC"/>
</dbReference>
<keyword evidence="5" id="KW-0378">Hydrolase</keyword>
<keyword evidence="4 10" id="KW-0732">Signal</keyword>
<evidence type="ECO:0000256" key="7">
    <source>
        <dbReference type="ARBA" id="ARBA00023295"/>
    </source>
</evidence>
<gene>
    <name evidence="11" type="ORF">D0Z07_7216</name>
</gene>
<feature type="region of interest" description="Disordered" evidence="8">
    <location>
        <begin position="323"/>
        <end position="355"/>
    </location>
</feature>
<comment type="catalytic activity">
    <reaction evidence="1">
        <text>Random hydrolysis of (1-&gt;6)-alpha-D-mannosidic linkages in unbranched (1-&gt;6)-mannans.</text>
        <dbReference type="EC" id="3.2.1.101"/>
    </reaction>
</comment>
<evidence type="ECO:0000313" key="11">
    <source>
        <dbReference type="EMBL" id="KAG0647415.1"/>
    </source>
</evidence>
<evidence type="ECO:0000256" key="3">
    <source>
        <dbReference type="ARBA" id="ARBA00012350"/>
    </source>
</evidence>
<dbReference type="GO" id="GO:0016052">
    <property type="term" value="P:carbohydrate catabolic process"/>
    <property type="evidence" value="ECO:0007669"/>
    <property type="project" value="InterPro"/>
</dbReference>
<dbReference type="SUPFAM" id="SSF48208">
    <property type="entry name" value="Six-hairpin glycosidases"/>
    <property type="match status" value="1"/>
</dbReference>
<proteinExistence type="inferred from homology"/>
<dbReference type="PANTHER" id="PTHR12145:SF41">
    <property type="entry name" value="MANNAN ENDO-1,6-ALPHA-MANNOSIDASE"/>
    <property type="match status" value="1"/>
</dbReference>
<name>A0A9P7AVL6_9HELO</name>
<dbReference type="InterPro" id="IPR005198">
    <property type="entry name" value="Glyco_hydro_76"/>
</dbReference>
<feature type="signal peptide" evidence="10">
    <location>
        <begin position="1"/>
        <end position="23"/>
    </location>
</feature>
<evidence type="ECO:0000256" key="9">
    <source>
        <dbReference type="SAM" id="Phobius"/>
    </source>
</evidence>
<dbReference type="EC" id="3.2.1.101" evidence="3"/>
<evidence type="ECO:0000256" key="6">
    <source>
        <dbReference type="ARBA" id="ARBA00023180"/>
    </source>
</evidence>
<keyword evidence="7" id="KW-0326">Glycosidase</keyword>
<keyword evidence="9" id="KW-0472">Membrane</keyword>
<feature type="transmembrane region" description="Helical" evidence="9">
    <location>
        <begin position="362"/>
        <end position="384"/>
    </location>
</feature>
<keyword evidence="6" id="KW-0325">Glycoprotein</keyword>
<reference evidence="11" key="1">
    <citation type="submission" date="2019-07" db="EMBL/GenBank/DDBJ databases">
        <title>Hyphodiscus hymeniophilus genome sequencing and assembly.</title>
        <authorList>
            <person name="Kramer G."/>
            <person name="Nodwell J."/>
        </authorList>
    </citation>
    <scope>NUCLEOTIDE SEQUENCE</scope>
    <source>
        <strain evidence="11">ATCC 34498</strain>
    </source>
</reference>
<dbReference type="Gene3D" id="1.50.10.20">
    <property type="match status" value="1"/>
</dbReference>
<evidence type="ECO:0000256" key="2">
    <source>
        <dbReference type="ARBA" id="ARBA00009699"/>
    </source>
</evidence>
<protein>
    <recommendedName>
        <fullName evidence="3">mannan endo-1,6-alpha-mannosidase</fullName>
        <ecNumber evidence="3">3.2.1.101</ecNumber>
    </recommendedName>
</protein>
<dbReference type="Pfam" id="PF03663">
    <property type="entry name" value="Glyco_hydro_76"/>
    <property type="match status" value="2"/>
</dbReference>
<dbReference type="EMBL" id="VNKQ01000013">
    <property type="protein sequence ID" value="KAG0647415.1"/>
    <property type="molecule type" value="Genomic_DNA"/>
</dbReference>
<dbReference type="InterPro" id="IPR014480">
    <property type="entry name" value="Mannan-1_6-alpha_mannosidase"/>
</dbReference>
<dbReference type="OrthoDB" id="4187847at2759"/>
<comment type="caution">
    <text evidence="11">The sequence shown here is derived from an EMBL/GenBank/DDBJ whole genome shotgun (WGS) entry which is preliminary data.</text>
</comment>
<evidence type="ECO:0000256" key="5">
    <source>
        <dbReference type="ARBA" id="ARBA00022801"/>
    </source>
</evidence>
<dbReference type="InterPro" id="IPR008928">
    <property type="entry name" value="6-hairpin_glycosidase_sf"/>
</dbReference>
<dbReference type="GO" id="GO:0009272">
    <property type="term" value="P:fungal-type cell wall biogenesis"/>
    <property type="evidence" value="ECO:0007669"/>
    <property type="project" value="TreeGrafter"/>
</dbReference>
<evidence type="ECO:0000256" key="4">
    <source>
        <dbReference type="ARBA" id="ARBA00022729"/>
    </source>
</evidence>
<dbReference type="AlphaFoldDB" id="A0A9P7AVL6"/>
<sequence length="386" mass="41325">MRSQKMLAYGAAICASCIQMTSAVTLDLNSTDSIKSAASENGQLTEYNRYYTGDATYNNETSQALLWQAGPSYDFMPENQTKTEGNDDQGFWGMAAMTAAETKFPDPPSGTPGWVAMGQAVFNLMAGRWDNTTCGGGLRWQIFTWNQGYTYKNSIANGCFFNIGARLARYTGNQTYVDWANKIWDWEESNQTNGTEQTKWQTRLSGLLNASSIFFKDDIMYEQACEDVGDGGTCDTDQFTFKAYFSRWLAGTTKLAPYTRTQIMAWLSPSASAAAEQCDGGADGAVCGEHWTAGSTYDGTYGVGQQMSALSVVQSNLVDEAPDLVTNTTGGTSQGNAAAGSTSSRTSNSQTVITPATGGDKAGAGFLTALIIGGVLGGVGFMVWGE</sequence>
<feature type="chain" id="PRO_5040181214" description="mannan endo-1,6-alpha-mannosidase" evidence="10">
    <location>
        <begin position="24"/>
        <end position="386"/>
    </location>
</feature>
<comment type="similarity">
    <text evidence="2">Belongs to the glycosyl hydrolase 76 family.</text>
</comment>
<keyword evidence="9" id="KW-0812">Transmembrane</keyword>
<accession>A0A9P7AVL6</accession>
<feature type="compositionally biased region" description="Polar residues" evidence="8">
    <location>
        <begin position="325"/>
        <end position="354"/>
    </location>
</feature>
<evidence type="ECO:0000256" key="1">
    <source>
        <dbReference type="ARBA" id="ARBA00001452"/>
    </source>
</evidence>
<dbReference type="PANTHER" id="PTHR12145">
    <property type="entry name" value="MANNAN ENDO-1,6-ALPHA-MANNOSIDASE DCW1"/>
    <property type="match status" value="1"/>
</dbReference>
<evidence type="ECO:0000313" key="12">
    <source>
        <dbReference type="Proteomes" id="UP000785200"/>
    </source>
</evidence>
<organism evidence="11 12">
    <name type="scientific">Hyphodiscus hymeniophilus</name>
    <dbReference type="NCBI Taxonomy" id="353542"/>
    <lineage>
        <taxon>Eukaryota</taxon>
        <taxon>Fungi</taxon>
        <taxon>Dikarya</taxon>
        <taxon>Ascomycota</taxon>
        <taxon>Pezizomycotina</taxon>
        <taxon>Leotiomycetes</taxon>
        <taxon>Helotiales</taxon>
        <taxon>Hyphodiscaceae</taxon>
        <taxon>Hyphodiscus</taxon>
    </lineage>
</organism>